<dbReference type="GO" id="GO:0000922">
    <property type="term" value="C:spindle pole"/>
    <property type="evidence" value="ECO:0000318"/>
    <property type="project" value="GO_Central"/>
</dbReference>
<evidence type="ECO:0000259" key="11">
    <source>
        <dbReference type="Pfam" id="PF15007"/>
    </source>
</evidence>
<feature type="region of interest" description="Disordered" evidence="10">
    <location>
        <begin position="360"/>
        <end position="413"/>
    </location>
</feature>
<dbReference type="GO" id="GO:0010457">
    <property type="term" value="P:centriole-centriole cohesion"/>
    <property type="evidence" value="ECO:0000318"/>
    <property type="project" value="GO_Central"/>
</dbReference>
<name>G1KED0_ANOCA</name>
<evidence type="ECO:0000256" key="6">
    <source>
        <dbReference type="ARBA" id="ARBA00023054"/>
    </source>
</evidence>
<dbReference type="HOGENOM" id="CLU_060541_0_0_1"/>
<dbReference type="InParanoid" id="G1KED0"/>
<evidence type="ECO:0000256" key="7">
    <source>
        <dbReference type="ARBA" id="ARBA00023212"/>
    </source>
</evidence>
<comment type="function">
    <text evidence="8">Centriole-enriched microtubule-binding protein involved in centriole biogenesis. In collaboration with CEP295 and POC1B, is required for the centriole-to-centrosome conversion by ensuring the formation of bona fide centriole wall. Functions as a linker component that maintains centrosome cohesion. Associates with CROCC and regulates its stability and localization to the centrosome.</text>
</comment>
<evidence type="ECO:0000256" key="9">
    <source>
        <dbReference type="SAM" id="Coils"/>
    </source>
</evidence>
<evidence type="ECO:0000313" key="12">
    <source>
        <dbReference type="Ensembl" id="ENSACAP00000005441.3"/>
    </source>
</evidence>
<dbReference type="GO" id="GO:0036064">
    <property type="term" value="C:ciliary basal body"/>
    <property type="evidence" value="ECO:0007669"/>
    <property type="project" value="Ensembl"/>
</dbReference>
<organism evidence="12 13">
    <name type="scientific">Anolis carolinensis</name>
    <name type="common">Green anole</name>
    <name type="synonym">American chameleon</name>
    <dbReference type="NCBI Taxonomy" id="28377"/>
    <lineage>
        <taxon>Eukaryota</taxon>
        <taxon>Metazoa</taxon>
        <taxon>Chordata</taxon>
        <taxon>Craniata</taxon>
        <taxon>Vertebrata</taxon>
        <taxon>Euteleostomi</taxon>
        <taxon>Lepidosauria</taxon>
        <taxon>Squamata</taxon>
        <taxon>Bifurcata</taxon>
        <taxon>Unidentata</taxon>
        <taxon>Episquamata</taxon>
        <taxon>Toxicofera</taxon>
        <taxon>Iguania</taxon>
        <taxon>Dactyloidae</taxon>
        <taxon>Anolis</taxon>
    </lineage>
</organism>
<dbReference type="Bgee" id="ENSACAG00000005564">
    <property type="expression patterns" value="Expressed in dewlap and 12 other cell types or tissues"/>
</dbReference>
<dbReference type="GO" id="GO:0005813">
    <property type="term" value="C:centrosome"/>
    <property type="evidence" value="ECO:0000318"/>
    <property type="project" value="GO_Central"/>
</dbReference>
<dbReference type="GO" id="GO:0005829">
    <property type="term" value="C:cytosol"/>
    <property type="evidence" value="ECO:0007669"/>
    <property type="project" value="Ensembl"/>
</dbReference>
<evidence type="ECO:0000256" key="2">
    <source>
        <dbReference type="ARBA" id="ARBA00004214"/>
    </source>
</evidence>
<dbReference type="Pfam" id="PF15007">
    <property type="entry name" value="CEP44"/>
    <property type="match status" value="1"/>
</dbReference>
<evidence type="ECO:0000256" key="3">
    <source>
        <dbReference type="ARBA" id="ARBA00004647"/>
    </source>
</evidence>
<dbReference type="GO" id="GO:0030496">
    <property type="term" value="C:midbody"/>
    <property type="evidence" value="ECO:0007669"/>
    <property type="project" value="UniProtKB-SubCell"/>
</dbReference>
<sequence>MATGDLKGNLRKIEQGLRHLNYPNDVDYTGLAKGDPSVFLPIISYCFTSFSTRITELLVESGVELTAKNDFRFIEAVYKLLRDEFQYKPILSKQQFLHYGFAERKIQIVCDIISLVYKRHKELSNMKSQAKKRASSIKPQQYANFSNQLEFTTVYATDFQQGVSLTKEPEERSRNLISTCIFEDGFREVLEEGKTEAVCMGNGLDPVADMLDSVYEQDAPLTKNPEIECSSSLTCACIRGDNVREVSEEGGNKAVCVAYSLNSGADRLGKECEQNMKDNSNMEKLKSQIVELEEKLNKLKWVEDKLQALEEKLQGRIIVDEKDWNNLLSRVLLLETQLLLHCKKVDLSRDLNNTDEKDISANNVTSVSPDRKKEDLPDSLHQSSGYSSQLSAEPSPKATVINNHGLLESSKDTTIQRMERISKMIEETSELLKTSSNTS</sequence>
<keyword evidence="5" id="KW-0963">Cytoplasm</keyword>
<evidence type="ECO:0000256" key="8">
    <source>
        <dbReference type="ARBA" id="ARBA00046235"/>
    </source>
</evidence>
<dbReference type="Proteomes" id="UP000001646">
    <property type="component" value="Chromosome 3"/>
</dbReference>
<protein>
    <recommendedName>
        <fullName evidence="4">Centrosomal protein of 44 kDa</fullName>
    </recommendedName>
</protein>
<dbReference type="PANTHER" id="PTHR31477:SF1">
    <property type="entry name" value="CENTROSOMAL PROTEIN OF 44 KDA"/>
    <property type="match status" value="1"/>
</dbReference>
<evidence type="ECO:0000256" key="5">
    <source>
        <dbReference type="ARBA" id="ARBA00022490"/>
    </source>
</evidence>
<dbReference type="GeneTree" id="ENSGT00390000009873"/>
<dbReference type="GO" id="GO:0005814">
    <property type="term" value="C:centriole"/>
    <property type="evidence" value="ECO:0007669"/>
    <property type="project" value="UniProtKB-SubCell"/>
</dbReference>
<keyword evidence="7" id="KW-0206">Cytoskeleton</keyword>
<dbReference type="Ensembl" id="ENSACAT00000005559.4">
    <property type="protein sequence ID" value="ENSACAP00000005441.3"/>
    <property type="gene ID" value="ENSACAG00000005564.4"/>
</dbReference>
<dbReference type="STRING" id="28377.ENSACAP00000005441"/>
<gene>
    <name evidence="12" type="primary">CEP44</name>
</gene>
<dbReference type="InterPro" id="IPR033603">
    <property type="entry name" value="CEP44"/>
</dbReference>
<dbReference type="PANTHER" id="PTHR31477">
    <property type="entry name" value="CENTROSOMAL PROTEIN OF 44 KDA"/>
    <property type="match status" value="1"/>
</dbReference>
<evidence type="ECO:0000313" key="13">
    <source>
        <dbReference type="Proteomes" id="UP000001646"/>
    </source>
</evidence>
<feature type="coiled-coil region" evidence="9">
    <location>
        <begin position="275"/>
        <end position="312"/>
    </location>
</feature>
<dbReference type="AlphaFoldDB" id="G1KED0"/>
<comment type="subcellular location">
    <subcellularLocation>
        <location evidence="1">Cytoplasm</location>
        <location evidence="1">Cytoskeleton</location>
        <location evidence="1">Microtubule organizing center</location>
        <location evidence="1">Centrosome</location>
        <location evidence="1">Centriole</location>
    </subcellularLocation>
    <subcellularLocation>
        <location evidence="3">Cytoplasm</location>
        <location evidence="3">Cytoskeleton</location>
        <location evidence="3">Spindle pole</location>
    </subcellularLocation>
    <subcellularLocation>
        <location evidence="2">Midbody</location>
    </subcellularLocation>
</comment>
<keyword evidence="6 9" id="KW-0175">Coiled coil</keyword>
<dbReference type="eggNOG" id="ENOG502R3RQ">
    <property type="taxonomic scope" value="Eukaryota"/>
</dbReference>
<accession>G1KED0</accession>
<evidence type="ECO:0000256" key="4">
    <source>
        <dbReference type="ARBA" id="ARBA00014053"/>
    </source>
</evidence>
<reference evidence="12" key="3">
    <citation type="submission" date="2025-09" db="UniProtKB">
        <authorList>
            <consortium name="Ensembl"/>
        </authorList>
    </citation>
    <scope>IDENTIFICATION</scope>
</reference>
<dbReference type="GO" id="GO:0008017">
    <property type="term" value="F:microtubule binding"/>
    <property type="evidence" value="ECO:0007669"/>
    <property type="project" value="Ensembl"/>
</dbReference>
<reference evidence="12 13" key="1">
    <citation type="submission" date="2009-12" db="EMBL/GenBank/DDBJ databases">
        <title>The Genome Sequence of Anolis carolinensis (Green Anole Lizard).</title>
        <authorList>
            <consortium name="The Genome Sequencing Platform"/>
            <person name="Di Palma F."/>
            <person name="Alfoldi J."/>
            <person name="Heiman D."/>
            <person name="Young S."/>
            <person name="Grabherr M."/>
            <person name="Johnson J."/>
            <person name="Lander E.S."/>
            <person name="Lindblad-Toh K."/>
        </authorList>
    </citation>
    <scope>NUCLEOTIDE SEQUENCE [LARGE SCALE GENOMIC DNA]</scope>
    <source>
        <strain evidence="12 13">JBL SC #1</strain>
    </source>
</reference>
<proteinExistence type="predicted"/>
<dbReference type="GO" id="GO:0007099">
    <property type="term" value="P:centriole replication"/>
    <property type="evidence" value="ECO:0000318"/>
    <property type="project" value="GO_Central"/>
</dbReference>
<evidence type="ECO:0000256" key="1">
    <source>
        <dbReference type="ARBA" id="ARBA00004114"/>
    </source>
</evidence>
<feature type="compositionally biased region" description="Basic and acidic residues" evidence="10">
    <location>
        <begin position="369"/>
        <end position="378"/>
    </location>
</feature>
<evidence type="ECO:0000256" key="10">
    <source>
        <dbReference type="SAM" id="MobiDB-lite"/>
    </source>
</evidence>
<dbReference type="InterPro" id="IPR029157">
    <property type="entry name" value="CEP44_CC"/>
</dbReference>
<keyword evidence="13" id="KW-1185">Reference proteome</keyword>
<feature type="domain" description="Centrosomal CEP44" evidence="11">
    <location>
        <begin position="5"/>
        <end position="129"/>
    </location>
</feature>
<reference evidence="12" key="2">
    <citation type="submission" date="2025-08" db="UniProtKB">
        <authorList>
            <consortium name="Ensembl"/>
        </authorList>
    </citation>
    <scope>IDENTIFICATION</scope>
</reference>
<feature type="compositionally biased region" description="Polar residues" evidence="10">
    <location>
        <begin position="380"/>
        <end position="392"/>
    </location>
</feature>